<name>A0ABT7X7G2_9BACE</name>
<dbReference type="EMBL" id="JAUEII010000026">
    <property type="protein sequence ID" value="MDN0050018.1"/>
    <property type="molecule type" value="Genomic_DNA"/>
</dbReference>
<comment type="caution">
    <text evidence="1">The sequence shown here is derived from an EMBL/GenBank/DDBJ whole genome shotgun (WGS) entry which is preliminary data.</text>
</comment>
<reference evidence="1" key="1">
    <citation type="submission" date="2023-06" db="EMBL/GenBank/DDBJ databases">
        <authorList>
            <person name="Zeman M."/>
            <person name="Kubasova T."/>
            <person name="Jahodarova E."/>
            <person name="Nykrynova M."/>
            <person name="Rychlik I."/>
        </authorList>
    </citation>
    <scope>NUCLEOTIDE SEQUENCE</scope>
    <source>
        <strain evidence="1">84_SSukc20</strain>
    </source>
</reference>
<sequence length="178" mass="21563">MGAFLSITYESRYAGDFENNVKQNKVLDYIIDNLNNMIWQEEIYAKLRKVEKQPDALFIILRLFSYNDIEKGNLKSYTRYKRSEEKLVIDQMFTIEEYIDFPEDEMRQKLCDDIFDYISMVLEKYKDRFHDFDAMAFIPLLKERISQIKNKVFEDNFYETDSFVMLKQAEEIKKQAIR</sequence>
<protein>
    <submittedName>
        <fullName evidence="1">Uncharacterized protein</fullName>
    </submittedName>
</protein>
<dbReference type="Proteomes" id="UP001167871">
    <property type="component" value="Unassembled WGS sequence"/>
</dbReference>
<proteinExistence type="predicted"/>
<reference evidence="1" key="2">
    <citation type="submission" date="2024-05" db="EMBL/GenBank/DDBJ databases">
        <title>Identification and characterization of horizontal gene transfer across gut microbiota members of farm animals based on homology search.</title>
        <authorList>
            <person name="Schwarzerova J."/>
            <person name="Nykrynova M."/>
            <person name="Jureckova K."/>
            <person name="Cejkova D."/>
            <person name="Rychlik I."/>
        </authorList>
    </citation>
    <scope>NUCLEOTIDE SEQUENCE</scope>
    <source>
        <strain evidence="1">84_SSukc20</strain>
    </source>
</reference>
<accession>A0ABT7X7G2</accession>
<gene>
    <name evidence="1" type="ORF">QVO10_11585</name>
</gene>
<keyword evidence="2" id="KW-1185">Reference proteome</keyword>
<evidence type="ECO:0000313" key="1">
    <source>
        <dbReference type="EMBL" id="MDN0050018.1"/>
    </source>
</evidence>
<dbReference type="RefSeq" id="WP_301640307.1">
    <property type="nucleotide sequence ID" value="NZ_JAUEII010000026.1"/>
</dbReference>
<organism evidence="1 2">
    <name type="scientific">Bacteroides gallinaceum</name>
    <dbReference type="NCBI Taxonomy" id="1462571"/>
    <lineage>
        <taxon>Bacteria</taxon>
        <taxon>Pseudomonadati</taxon>
        <taxon>Bacteroidota</taxon>
        <taxon>Bacteroidia</taxon>
        <taxon>Bacteroidales</taxon>
        <taxon>Bacteroidaceae</taxon>
        <taxon>Bacteroides</taxon>
    </lineage>
</organism>
<evidence type="ECO:0000313" key="2">
    <source>
        <dbReference type="Proteomes" id="UP001167871"/>
    </source>
</evidence>